<proteinExistence type="predicted"/>
<sequence>MLPKTAKGSKNSSKEARNASRKSKPIVNQFLRKSPRNSSKAKIGLTQKLISERAAHCKKVPTTKGALTRAERQNSSTRPGFSAVKPDADRVTQGIFDHYADYISPIYTPLPKATIIRAKKTEEDVKQIGQVLEPQQFKLGLIISVASHEEVYQDPKNKLKLQPTREQTLTHLGWVYSKARKIVVMSRFAQHLVGLPIFSHGGKGLEKKERSEFVGIRDIQYFKRTPTDSFHPHLLSHRLPPFTRVAKNHWSVINSDSYVQFTRPLSFAYNTRCTIEGHLRDQDLHSLINLANSKRPSFSANPAARTAPKLRFKTSGG</sequence>
<feature type="region of interest" description="Disordered" evidence="1">
    <location>
        <begin position="1"/>
        <end position="43"/>
    </location>
</feature>
<dbReference type="InterPro" id="IPR046497">
    <property type="entry name" value="DUF6590"/>
</dbReference>
<evidence type="ECO:0000313" key="3">
    <source>
        <dbReference type="EMBL" id="KAG4421108.1"/>
    </source>
</evidence>
<evidence type="ECO:0000313" key="4">
    <source>
        <dbReference type="Proteomes" id="UP000664132"/>
    </source>
</evidence>
<gene>
    <name evidence="3" type="ORF">IFR04_005751</name>
</gene>
<accession>A0A8H7WB27</accession>
<dbReference type="Proteomes" id="UP000664132">
    <property type="component" value="Unassembled WGS sequence"/>
</dbReference>
<dbReference type="OrthoDB" id="3552418at2759"/>
<feature type="domain" description="DUF6590" evidence="2">
    <location>
        <begin position="135"/>
        <end position="288"/>
    </location>
</feature>
<organism evidence="3 4">
    <name type="scientific">Cadophora malorum</name>
    <dbReference type="NCBI Taxonomy" id="108018"/>
    <lineage>
        <taxon>Eukaryota</taxon>
        <taxon>Fungi</taxon>
        <taxon>Dikarya</taxon>
        <taxon>Ascomycota</taxon>
        <taxon>Pezizomycotina</taxon>
        <taxon>Leotiomycetes</taxon>
        <taxon>Helotiales</taxon>
        <taxon>Ploettnerulaceae</taxon>
        <taxon>Cadophora</taxon>
    </lineage>
</organism>
<protein>
    <recommendedName>
        <fullName evidence="2">DUF6590 domain-containing protein</fullName>
    </recommendedName>
</protein>
<evidence type="ECO:0000259" key="2">
    <source>
        <dbReference type="Pfam" id="PF20233"/>
    </source>
</evidence>
<dbReference type="EMBL" id="JAFJYH010000071">
    <property type="protein sequence ID" value="KAG4421108.1"/>
    <property type="molecule type" value="Genomic_DNA"/>
</dbReference>
<dbReference type="AlphaFoldDB" id="A0A8H7WB27"/>
<evidence type="ECO:0000256" key="1">
    <source>
        <dbReference type="SAM" id="MobiDB-lite"/>
    </source>
</evidence>
<dbReference type="Pfam" id="PF20233">
    <property type="entry name" value="DUF6590"/>
    <property type="match status" value="1"/>
</dbReference>
<reference evidence="3" key="1">
    <citation type="submission" date="2021-02" db="EMBL/GenBank/DDBJ databases">
        <title>Genome sequence Cadophora malorum strain M34.</title>
        <authorList>
            <person name="Stefanovic E."/>
            <person name="Vu D."/>
            <person name="Scully C."/>
            <person name="Dijksterhuis J."/>
            <person name="Roader J."/>
            <person name="Houbraken J."/>
        </authorList>
    </citation>
    <scope>NUCLEOTIDE SEQUENCE</scope>
    <source>
        <strain evidence="3">M34</strain>
    </source>
</reference>
<comment type="caution">
    <text evidence="3">The sequence shown here is derived from an EMBL/GenBank/DDBJ whole genome shotgun (WGS) entry which is preliminary data.</text>
</comment>
<feature type="region of interest" description="Disordered" evidence="1">
    <location>
        <begin position="64"/>
        <end position="84"/>
    </location>
</feature>
<name>A0A8H7WB27_9HELO</name>
<keyword evidence="4" id="KW-1185">Reference proteome</keyword>